<organism evidence="1 2">
    <name type="scientific">Haematococcus lacustris</name>
    <name type="common">Green alga</name>
    <name type="synonym">Haematococcus pluvialis</name>
    <dbReference type="NCBI Taxonomy" id="44745"/>
    <lineage>
        <taxon>Eukaryota</taxon>
        <taxon>Viridiplantae</taxon>
        <taxon>Chlorophyta</taxon>
        <taxon>core chlorophytes</taxon>
        <taxon>Chlorophyceae</taxon>
        <taxon>CS clade</taxon>
        <taxon>Chlamydomonadales</taxon>
        <taxon>Haematococcaceae</taxon>
        <taxon>Haematococcus</taxon>
    </lineage>
</organism>
<accession>A0A699ZF18</accession>
<keyword evidence="2" id="KW-1185">Reference proteome</keyword>
<evidence type="ECO:0000313" key="2">
    <source>
        <dbReference type="Proteomes" id="UP000485058"/>
    </source>
</evidence>
<evidence type="ECO:0000313" key="1">
    <source>
        <dbReference type="EMBL" id="GFH20485.1"/>
    </source>
</evidence>
<reference evidence="1 2" key="1">
    <citation type="submission" date="2020-02" db="EMBL/GenBank/DDBJ databases">
        <title>Draft genome sequence of Haematococcus lacustris strain NIES-144.</title>
        <authorList>
            <person name="Morimoto D."/>
            <person name="Nakagawa S."/>
            <person name="Yoshida T."/>
            <person name="Sawayama S."/>
        </authorList>
    </citation>
    <scope>NUCLEOTIDE SEQUENCE [LARGE SCALE GENOMIC DNA]</scope>
    <source>
        <strain evidence="1 2">NIES-144</strain>
    </source>
</reference>
<dbReference type="EMBL" id="BLLF01001645">
    <property type="protein sequence ID" value="GFH20485.1"/>
    <property type="molecule type" value="Genomic_DNA"/>
</dbReference>
<protein>
    <submittedName>
        <fullName evidence="1">Uncharacterized protein</fullName>
    </submittedName>
</protein>
<proteinExistence type="predicted"/>
<comment type="caution">
    <text evidence="1">The sequence shown here is derived from an EMBL/GenBank/DDBJ whole genome shotgun (WGS) entry which is preliminary data.</text>
</comment>
<dbReference type="Proteomes" id="UP000485058">
    <property type="component" value="Unassembled WGS sequence"/>
</dbReference>
<dbReference type="AlphaFoldDB" id="A0A699ZF18"/>
<sequence>MPRTTKRSIAAPSTQAPALAQMITASATRARRSSKASNGARHRASMLAVAAWALLKYKGGAARPSVRAMAK</sequence>
<feature type="non-terminal residue" evidence="1">
    <location>
        <position position="1"/>
    </location>
</feature>
<name>A0A699ZF18_HAELA</name>
<gene>
    <name evidence="1" type="ORF">HaLaN_17615</name>
</gene>